<dbReference type="EMBL" id="VFRR01000053">
    <property type="protein sequence ID" value="TPE46671.1"/>
    <property type="molecule type" value="Genomic_DNA"/>
</dbReference>
<evidence type="ECO:0000313" key="2">
    <source>
        <dbReference type="Proteomes" id="UP000315901"/>
    </source>
</evidence>
<sequence>MIELKLKTKEIAAIAFVLFAVLLSSFNSVSAAAMYWDMSAPEQMLQHDHSSHGAMCQVSLGSDHCGAAMDMDTSDYDHSQCSDLHCGGFSFPVSDSVYHSLIDTSEPVKADSQFYTSALLPSPYMPPIGAL</sequence>
<dbReference type="RefSeq" id="WP_140591294.1">
    <property type="nucleotide sequence ID" value="NZ_VFRR01000053.1"/>
</dbReference>
<comment type="caution">
    <text evidence="1">The sequence shown here is derived from an EMBL/GenBank/DDBJ whole genome shotgun (WGS) entry which is preliminary data.</text>
</comment>
<name>A0A501WHV4_9GAMM</name>
<protein>
    <submittedName>
        <fullName evidence="1">Uncharacterized protein</fullName>
    </submittedName>
</protein>
<accession>A0A501WHV4</accession>
<dbReference type="OrthoDB" id="9958987at2"/>
<organism evidence="1 2">
    <name type="scientific">Maribrevibacterium harenarium</name>
    <dbReference type="NCBI Taxonomy" id="2589817"/>
    <lineage>
        <taxon>Bacteria</taxon>
        <taxon>Pseudomonadati</taxon>
        <taxon>Pseudomonadota</taxon>
        <taxon>Gammaproteobacteria</taxon>
        <taxon>Oceanospirillales</taxon>
        <taxon>Oceanospirillaceae</taxon>
        <taxon>Maribrevibacterium</taxon>
    </lineage>
</organism>
<proteinExistence type="predicted"/>
<reference evidence="1 2" key="1">
    <citation type="submission" date="2019-06" db="EMBL/GenBank/DDBJ databases">
        <title>A novel bacterium of genus Marinomonas, isolated from coastal sand.</title>
        <authorList>
            <person name="Huang H."/>
            <person name="Mo K."/>
            <person name="Hu Y."/>
        </authorList>
    </citation>
    <scope>NUCLEOTIDE SEQUENCE [LARGE SCALE GENOMIC DNA]</scope>
    <source>
        <strain evidence="1 2">HB171799</strain>
    </source>
</reference>
<dbReference type="Proteomes" id="UP000315901">
    <property type="component" value="Unassembled WGS sequence"/>
</dbReference>
<keyword evidence="2" id="KW-1185">Reference proteome</keyword>
<evidence type="ECO:0000313" key="1">
    <source>
        <dbReference type="EMBL" id="TPE46671.1"/>
    </source>
</evidence>
<gene>
    <name evidence="1" type="ORF">FJM67_15695</name>
</gene>
<dbReference type="AlphaFoldDB" id="A0A501WHV4"/>